<gene>
    <name evidence="2" type="primary">ORF3419</name>
</gene>
<evidence type="ECO:0000313" key="2">
    <source>
        <dbReference type="EMBL" id="CEK48223.1"/>
    </source>
</evidence>
<dbReference type="EMBL" id="HACG01001358">
    <property type="protein sequence ID" value="CEK48223.1"/>
    <property type="molecule type" value="Transcribed_RNA"/>
</dbReference>
<keyword evidence="1" id="KW-0732">Signal</keyword>
<proteinExistence type="predicted"/>
<accession>A0A0B6XWH7</accession>
<feature type="chain" id="PRO_5002110687" evidence="1">
    <location>
        <begin position="19"/>
        <end position="73"/>
    </location>
</feature>
<dbReference type="AlphaFoldDB" id="A0A0B6XWH7"/>
<reference evidence="2" key="1">
    <citation type="submission" date="2014-12" db="EMBL/GenBank/DDBJ databases">
        <title>Insight into the proteome of Arion vulgaris.</title>
        <authorList>
            <person name="Aradska J."/>
            <person name="Bulat T."/>
            <person name="Smidak R."/>
            <person name="Sarate P."/>
            <person name="Gangsoo J."/>
            <person name="Sialana F."/>
            <person name="Bilban M."/>
            <person name="Lubec G."/>
        </authorList>
    </citation>
    <scope>NUCLEOTIDE SEQUENCE</scope>
    <source>
        <tissue evidence="2">Skin</tissue>
    </source>
</reference>
<feature type="signal peptide" evidence="1">
    <location>
        <begin position="1"/>
        <end position="18"/>
    </location>
</feature>
<dbReference type="Gene3D" id="2.60.120.200">
    <property type="match status" value="1"/>
</dbReference>
<name>A0A0B6XWH7_9EUPU</name>
<sequence length="73" mass="8194">WWRSICLYILAALGNVHSQLISLENTHVCPEIRGPGEDDLPGFDFISKYGLDDPGRLEGVRQVQGTNDFQTAY</sequence>
<protein>
    <submittedName>
        <fullName evidence="2">Uncharacterized protein</fullName>
    </submittedName>
</protein>
<feature type="non-terminal residue" evidence="2">
    <location>
        <position position="73"/>
    </location>
</feature>
<feature type="non-terminal residue" evidence="2">
    <location>
        <position position="1"/>
    </location>
</feature>
<evidence type="ECO:0000256" key="1">
    <source>
        <dbReference type="SAM" id="SignalP"/>
    </source>
</evidence>
<organism evidence="2">
    <name type="scientific">Arion vulgaris</name>
    <dbReference type="NCBI Taxonomy" id="1028688"/>
    <lineage>
        <taxon>Eukaryota</taxon>
        <taxon>Metazoa</taxon>
        <taxon>Spiralia</taxon>
        <taxon>Lophotrochozoa</taxon>
        <taxon>Mollusca</taxon>
        <taxon>Gastropoda</taxon>
        <taxon>Heterobranchia</taxon>
        <taxon>Euthyneura</taxon>
        <taxon>Panpulmonata</taxon>
        <taxon>Eupulmonata</taxon>
        <taxon>Stylommatophora</taxon>
        <taxon>Helicina</taxon>
        <taxon>Arionoidea</taxon>
        <taxon>Arionidae</taxon>
        <taxon>Arion</taxon>
    </lineage>
</organism>